<proteinExistence type="predicted"/>
<protein>
    <submittedName>
        <fullName evidence="1">Uncharacterized protein</fullName>
    </submittedName>
</protein>
<name>A0AAV4QAD4_CAEEX</name>
<comment type="caution">
    <text evidence="1">The sequence shown here is derived from an EMBL/GenBank/DDBJ whole genome shotgun (WGS) entry which is preliminary data.</text>
</comment>
<evidence type="ECO:0000313" key="2">
    <source>
        <dbReference type="Proteomes" id="UP001054945"/>
    </source>
</evidence>
<keyword evidence="2" id="KW-1185">Reference proteome</keyword>
<dbReference type="Proteomes" id="UP001054945">
    <property type="component" value="Unassembled WGS sequence"/>
</dbReference>
<sequence length="108" mass="11961">MRVAGSSPLDVAASVFVRSRSQRGGVEPIDRTVAFSILFRYSKGHAHRQSVKETTPTYRERGPLARTALCSSSERGRGKKEGQHSLVKERLLFQGLGSLTNDSDLMRQ</sequence>
<dbReference type="AlphaFoldDB" id="A0AAV4QAD4"/>
<accession>A0AAV4QAD4</accession>
<dbReference type="EMBL" id="BPLR01005923">
    <property type="protein sequence ID" value="GIY06070.1"/>
    <property type="molecule type" value="Genomic_DNA"/>
</dbReference>
<reference evidence="1 2" key="1">
    <citation type="submission" date="2021-06" db="EMBL/GenBank/DDBJ databases">
        <title>Caerostris extrusa draft genome.</title>
        <authorList>
            <person name="Kono N."/>
            <person name="Arakawa K."/>
        </authorList>
    </citation>
    <scope>NUCLEOTIDE SEQUENCE [LARGE SCALE GENOMIC DNA]</scope>
</reference>
<gene>
    <name evidence="1" type="ORF">CEXT_155881</name>
</gene>
<evidence type="ECO:0000313" key="1">
    <source>
        <dbReference type="EMBL" id="GIY06070.1"/>
    </source>
</evidence>
<organism evidence="1 2">
    <name type="scientific">Caerostris extrusa</name>
    <name type="common">Bark spider</name>
    <name type="synonym">Caerostris bankana</name>
    <dbReference type="NCBI Taxonomy" id="172846"/>
    <lineage>
        <taxon>Eukaryota</taxon>
        <taxon>Metazoa</taxon>
        <taxon>Ecdysozoa</taxon>
        <taxon>Arthropoda</taxon>
        <taxon>Chelicerata</taxon>
        <taxon>Arachnida</taxon>
        <taxon>Araneae</taxon>
        <taxon>Araneomorphae</taxon>
        <taxon>Entelegynae</taxon>
        <taxon>Araneoidea</taxon>
        <taxon>Araneidae</taxon>
        <taxon>Caerostris</taxon>
    </lineage>
</organism>